<feature type="domain" description="Poly A polymerase head" evidence="10">
    <location>
        <begin position="23"/>
        <end position="142"/>
    </location>
</feature>
<comment type="caution">
    <text evidence="14">The sequence shown here is derived from an EMBL/GenBank/DDBJ whole genome shotgun (WGS) entry which is preliminary data.</text>
</comment>
<dbReference type="InterPro" id="IPR006675">
    <property type="entry name" value="HDIG_dom"/>
</dbReference>
<feature type="domain" description="HD" evidence="11">
    <location>
        <begin position="260"/>
        <end position="334"/>
    </location>
</feature>
<gene>
    <name evidence="14" type="ORF">A3E73_01325</name>
</gene>
<evidence type="ECO:0000259" key="12">
    <source>
        <dbReference type="Pfam" id="PF12627"/>
    </source>
</evidence>
<dbReference type="GO" id="GO:0046872">
    <property type="term" value="F:metal ion binding"/>
    <property type="evidence" value="ECO:0007669"/>
    <property type="project" value="UniProtKB-KW"/>
</dbReference>
<feature type="domain" description="CCA-adding enzyme C-terminal" evidence="13">
    <location>
        <begin position="387"/>
        <end position="435"/>
    </location>
</feature>
<proteinExistence type="inferred from homology"/>
<keyword evidence="4" id="KW-0548">Nucleotidyltransferase</keyword>
<keyword evidence="3" id="KW-0819">tRNA processing</keyword>
<feature type="domain" description="tRNA nucleotidyltransferase/poly(A) polymerase RNA and SrmB- binding" evidence="12">
    <location>
        <begin position="169"/>
        <end position="228"/>
    </location>
</feature>
<comment type="similarity">
    <text evidence="9">Belongs to the tRNA nucleotidyltransferase/poly(A) polymerase family.</text>
</comment>
<dbReference type="PANTHER" id="PTHR46173">
    <property type="entry name" value="CCA TRNA NUCLEOTIDYLTRANSFERASE 1, MITOCHONDRIAL"/>
    <property type="match status" value="1"/>
</dbReference>
<keyword evidence="6" id="KW-0547">Nucleotide-binding</keyword>
<evidence type="ECO:0000256" key="5">
    <source>
        <dbReference type="ARBA" id="ARBA00022723"/>
    </source>
</evidence>
<dbReference type="InterPro" id="IPR032810">
    <property type="entry name" value="CCA-adding_enz_C"/>
</dbReference>
<dbReference type="STRING" id="1797460.A3E73_01325"/>
<dbReference type="InterPro" id="IPR003607">
    <property type="entry name" value="HD/PDEase_dom"/>
</dbReference>
<dbReference type="GO" id="GO:0000049">
    <property type="term" value="F:tRNA binding"/>
    <property type="evidence" value="ECO:0007669"/>
    <property type="project" value="TreeGrafter"/>
</dbReference>
<evidence type="ECO:0000259" key="13">
    <source>
        <dbReference type="Pfam" id="PF13735"/>
    </source>
</evidence>
<dbReference type="Gene3D" id="1.10.246.80">
    <property type="match status" value="1"/>
</dbReference>
<dbReference type="GO" id="GO:0000166">
    <property type="term" value="F:nucleotide binding"/>
    <property type="evidence" value="ECO:0007669"/>
    <property type="project" value="UniProtKB-KW"/>
</dbReference>
<dbReference type="SUPFAM" id="SSF81891">
    <property type="entry name" value="Poly A polymerase C-terminal region-like"/>
    <property type="match status" value="1"/>
</dbReference>
<dbReference type="GO" id="GO:0008033">
    <property type="term" value="P:tRNA processing"/>
    <property type="evidence" value="ECO:0007669"/>
    <property type="project" value="UniProtKB-KW"/>
</dbReference>
<dbReference type="EMBL" id="MEZN01000041">
    <property type="protein sequence ID" value="OGD55538.1"/>
    <property type="molecule type" value="Genomic_DNA"/>
</dbReference>
<dbReference type="InterPro" id="IPR032828">
    <property type="entry name" value="PolyA_RNA-bd"/>
</dbReference>
<dbReference type="InterPro" id="IPR002646">
    <property type="entry name" value="PolA_pol_head_dom"/>
</dbReference>
<organism evidence="14 15">
    <name type="scientific">Candidatus Beckwithbacteria bacterium RIFCSPHIGHO2_12_FULL_47_17</name>
    <dbReference type="NCBI Taxonomy" id="1797460"/>
    <lineage>
        <taxon>Bacteria</taxon>
        <taxon>Candidatus Beckwithiibacteriota</taxon>
    </lineage>
</organism>
<dbReference type="CDD" id="cd00077">
    <property type="entry name" value="HDc"/>
    <property type="match status" value="1"/>
</dbReference>
<keyword evidence="7" id="KW-0460">Magnesium</keyword>
<dbReference type="InterPro" id="IPR043519">
    <property type="entry name" value="NT_sf"/>
</dbReference>
<evidence type="ECO:0000256" key="8">
    <source>
        <dbReference type="ARBA" id="ARBA00022884"/>
    </source>
</evidence>
<protein>
    <recommendedName>
        <fullName evidence="16">HD domain-containing protein</fullName>
    </recommendedName>
</protein>
<evidence type="ECO:0000313" key="14">
    <source>
        <dbReference type="EMBL" id="OGD55538.1"/>
    </source>
</evidence>
<name>A0A1F5DK69_9BACT</name>
<accession>A0A1F5DK69</accession>
<dbReference type="Gene3D" id="1.10.3090.10">
    <property type="entry name" value="cca-adding enzyme, domain 2"/>
    <property type="match status" value="1"/>
</dbReference>
<keyword evidence="2 9" id="KW-0808">Transferase</keyword>
<keyword evidence="8 9" id="KW-0694">RNA-binding</keyword>
<evidence type="ECO:0000256" key="3">
    <source>
        <dbReference type="ARBA" id="ARBA00022694"/>
    </source>
</evidence>
<dbReference type="Pfam" id="PF01966">
    <property type="entry name" value="HD"/>
    <property type="match status" value="1"/>
</dbReference>
<evidence type="ECO:0000313" key="15">
    <source>
        <dbReference type="Proteomes" id="UP000176791"/>
    </source>
</evidence>
<dbReference type="PANTHER" id="PTHR46173:SF1">
    <property type="entry name" value="CCA TRNA NUCLEOTIDYLTRANSFERASE 1, MITOCHONDRIAL"/>
    <property type="match status" value="1"/>
</dbReference>
<dbReference type="SUPFAM" id="SSF81301">
    <property type="entry name" value="Nucleotidyltransferase"/>
    <property type="match status" value="1"/>
</dbReference>
<comment type="cofactor">
    <cofactor evidence="1">
        <name>Mg(2+)</name>
        <dbReference type="ChEBI" id="CHEBI:18420"/>
    </cofactor>
</comment>
<evidence type="ECO:0008006" key="16">
    <source>
        <dbReference type="Google" id="ProtNLM"/>
    </source>
</evidence>
<keyword evidence="5" id="KW-0479">Metal-binding</keyword>
<evidence type="ECO:0000256" key="6">
    <source>
        <dbReference type="ARBA" id="ARBA00022741"/>
    </source>
</evidence>
<dbReference type="InterPro" id="IPR050264">
    <property type="entry name" value="Bact_CCA-adding_enz_type3_sf"/>
</dbReference>
<evidence type="ECO:0000256" key="1">
    <source>
        <dbReference type="ARBA" id="ARBA00001946"/>
    </source>
</evidence>
<evidence type="ECO:0000256" key="9">
    <source>
        <dbReference type="RuleBase" id="RU003953"/>
    </source>
</evidence>
<dbReference type="CDD" id="cd05398">
    <property type="entry name" value="NT_ClassII-CCAase"/>
    <property type="match status" value="1"/>
</dbReference>
<dbReference type="Gene3D" id="3.30.460.10">
    <property type="entry name" value="Beta Polymerase, domain 2"/>
    <property type="match status" value="1"/>
</dbReference>
<evidence type="ECO:0000256" key="2">
    <source>
        <dbReference type="ARBA" id="ARBA00022679"/>
    </source>
</evidence>
<dbReference type="AlphaFoldDB" id="A0A1F5DK69"/>
<dbReference type="GO" id="GO:0016779">
    <property type="term" value="F:nucleotidyltransferase activity"/>
    <property type="evidence" value="ECO:0007669"/>
    <property type="project" value="UniProtKB-KW"/>
</dbReference>
<sequence>MQFKLPPPVMKVLTVLETAGFKAYVIGGGVRDLLTKTPVQDWDFTTDAIPEQIQKLFADNYYDNNFGTVGVKLDDQVFEVTTFRTESGYSDRRRPDKVAWGKTIKEDLQRRDFTINAIALTSKLELVDPFNGKEDLKNKLVRAVGDANKRFAEDALRMLRAIRIASQLGFVIEVKTLAAIAKNSTLINQISAERIRDELLKIIASAYPKEGIMLMFNAGLLEHILPELPTTRGVTQSGHHTKDVWNHSLDALAACPSTEPIVRLATLLHDIGKPQVKAIGGKNTEVTFYNHEVVGARIAKTIARRLKLSKKDTDLLWLLVRWHMFQYEPKMTDKAIRRFIKRVGRENINKMIMLRVGDRVGGGSKASSWRLREFQERIAQVLHKPFEINDLKVNGNDVMKILKLAPGPKVGEILKKLFNEVLDDAKKNDREYLLKRITSITP</sequence>
<dbReference type="Pfam" id="PF01743">
    <property type="entry name" value="PolyA_pol"/>
    <property type="match status" value="1"/>
</dbReference>
<dbReference type="InterPro" id="IPR006674">
    <property type="entry name" value="HD_domain"/>
</dbReference>
<reference evidence="14 15" key="1">
    <citation type="journal article" date="2016" name="Nat. Commun.">
        <title>Thousands of microbial genomes shed light on interconnected biogeochemical processes in an aquifer system.</title>
        <authorList>
            <person name="Anantharaman K."/>
            <person name="Brown C.T."/>
            <person name="Hug L.A."/>
            <person name="Sharon I."/>
            <person name="Castelle C.J."/>
            <person name="Probst A.J."/>
            <person name="Thomas B.C."/>
            <person name="Singh A."/>
            <person name="Wilkins M.J."/>
            <person name="Karaoz U."/>
            <person name="Brodie E.L."/>
            <person name="Williams K.H."/>
            <person name="Hubbard S.S."/>
            <person name="Banfield J.F."/>
        </authorList>
    </citation>
    <scope>NUCLEOTIDE SEQUENCE [LARGE SCALE GENOMIC DNA]</scope>
</reference>
<dbReference type="NCBIfam" id="TIGR00277">
    <property type="entry name" value="HDIG"/>
    <property type="match status" value="1"/>
</dbReference>
<evidence type="ECO:0000259" key="10">
    <source>
        <dbReference type="Pfam" id="PF01743"/>
    </source>
</evidence>
<evidence type="ECO:0000256" key="4">
    <source>
        <dbReference type="ARBA" id="ARBA00022695"/>
    </source>
</evidence>
<dbReference type="Proteomes" id="UP000176791">
    <property type="component" value="Unassembled WGS sequence"/>
</dbReference>
<dbReference type="Pfam" id="PF13735">
    <property type="entry name" value="tRNA_NucTran2_2"/>
    <property type="match status" value="1"/>
</dbReference>
<evidence type="ECO:0000259" key="11">
    <source>
        <dbReference type="Pfam" id="PF01966"/>
    </source>
</evidence>
<evidence type="ECO:0000256" key="7">
    <source>
        <dbReference type="ARBA" id="ARBA00022842"/>
    </source>
</evidence>
<dbReference type="Pfam" id="PF12627">
    <property type="entry name" value="PolyA_pol_RNAbd"/>
    <property type="match status" value="1"/>
</dbReference>